<dbReference type="Pfam" id="PF07715">
    <property type="entry name" value="Plug"/>
    <property type="match status" value="1"/>
</dbReference>
<evidence type="ECO:0000256" key="4">
    <source>
        <dbReference type="ARBA" id="ARBA00022692"/>
    </source>
</evidence>
<comment type="similarity">
    <text evidence="9 11">Belongs to the TonB-dependent receptor family.</text>
</comment>
<gene>
    <name evidence="16" type="ORF">LHA26_16075</name>
</gene>
<evidence type="ECO:0000256" key="3">
    <source>
        <dbReference type="ARBA" id="ARBA00022452"/>
    </source>
</evidence>
<dbReference type="PROSITE" id="PS52016">
    <property type="entry name" value="TONB_DEPENDENT_REC_3"/>
    <property type="match status" value="1"/>
</dbReference>
<feature type="compositionally biased region" description="Polar residues" evidence="12">
    <location>
        <begin position="40"/>
        <end position="53"/>
    </location>
</feature>
<feature type="domain" description="TonB-dependent receptor plug" evidence="15">
    <location>
        <begin position="69"/>
        <end position="174"/>
    </location>
</feature>
<dbReference type="InterPro" id="IPR039426">
    <property type="entry name" value="TonB-dep_rcpt-like"/>
</dbReference>
<dbReference type="InterPro" id="IPR036942">
    <property type="entry name" value="Beta-barrel_TonB_sf"/>
</dbReference>
<evidence type="ECO:0000256" key="5">
    <source>
        <dbReference type="ARBA" id="ARBA00022729"/>
    </source>
</evidence>
<keyword evidence="8 9" id="KW-0998">Cell outer membrane</keyword>
<evidence type="ECO:0000256" key="7">
    <source>
        <dbReference type="ARBA" id="ARBA00023136"/>
    </source>
</evidence>
<reference evidence="16" key="1">
    <citation type="journal article" date="2022" name="Toxins">
        <title>Genomic Analysis of Sphingopyxis sp. USTB-05 for Biodegrading Cyanobacterial Hepatotoxins.</title>
        <authorList>
            <person name="Liu C."/>
            <person name="Xu Q."/>
            <person name="Zhao Z."/>
            <person name="Zhang H."/>
            <person name="Liu X."/>
            <person name="Yin C."/>
            <person name="Liu Y."/>
            <person name="Yan H."/>
        </authorList>
    </citation>
    <scope>NUCLEOTIDE SEQUENCE</scope>
    <source>
        <strain evidence="16">NBD5</strain>
    </source>
</reference>
<keyword evidence="5 13" id="KW-0732">Signal</keyword>
<comment type="subcellular location">
    <subcellularLocation>
        <location evidence="1 9">Cell outer membrane</location>
        <topology evidence="1 9">Multi-pass membrane protein</topology>
    </subcellularLocation>
</comment>
<dbReference type="RefSeq" id="WP_252166575.1">
    <property type="nucleotide sequence ID" value="NZ_CP084930.1"/>
</dbReference>
<evidence type="ECO:0000256" key="1">
    <source>
        <dbReference type="ARBA" id="ARBA00004571"/>
    </source>
</evidence>
<proteinExistence type="inferred from homology"/>
<feature type="chain" id="PRO_5046446940" evidence="13">
    <location>
        <begin position="25"/>
        <end position="1017"/>
    </location>
</feature>
<dbReference type="Gene3D" id="2.40.170.20">
    <property type="entry name" value="TonB-dependent receptor, beta-barrel domain"/>
    <property type="match status" value="1"/>
</dbReference>
<evidence type="ECO:0000256" key="6">
    <source>
        <dbReference type="ARBA" id="ARBA00023077"/>
    </source>
</evidence>
<evidence type="ECO:0000256" key="10">
    <source>
        <dbReference type="PROSITE-ProRule" id="PRU10144"/>
    </source>
</evidence>
<name>A0ABY4X784_9SPHN</name>
<evidence type="ECO:0000313" key="16">
    <source>
        <dbReference type="EMBL" id="USI72767.1"/>
    </source>
</evidence>
<dbReference type="EMBL" id="CP084930">
    <property type="protein sequence ID" value="USI72767.1"/>
    <property type="molecule type" value="Genomic_DNA"/>
</dbReference>
<protein>
    <submittedName>
        <fullName evidence="16">TonB-dependent receptor</fullName>
    </submittedName>
</protein>
<dbReference type="PANTHER" id="PTHR47234">
    <property type="match status" value="1"/>
</dbReference>
<sequence length="1017" mass="109963">MLRTKTMLLAGVCVSTVMAAPALAQGQSNPSGAPIAPEGATSQARGVSDSNDAGSIVVTGSRITRPNATAAAPITSVTSEAIRAQAAVNVEDVLNRVPQIAPDSQQNYQDSDGRQRIKLRNLGFERTLVLVDGKRLGSMNGEDVNMIPTTLLKRIDVLTGGASAVYGSDAIAGVVNFVMDDDFQGIRIDGNYNFYAHKNSPGLVSQVASQYGFAQPARGDTADGGRSDLTLTVGKKLLDDRFHISAYVDYRKIQYVPLSARETSGCNLTQTVKDGPLGCSTTMYTATGYVSPQAGPNAGAGFINNPDGSRGFVPYSDALADNYYSTISFQRADERWNAGSFASFKISDAAELYSNVMWFRDKSQNYFPARILSSANYTNGVYSVGCNNPYLSASQAQAICGAAAGTATTVPVDLRYRLTGVRDQEDRYLNNGLRISSGVRGEFAKGWRYDVGGVYARNRQEYAWARPSIDRINNALNSVSTNGTISCVNDTANGCVPLDPFSAYSSTNNQALFDYILNGTYGHQITVNKLYDVLATVQGDLGTYGIKSPWAEQGVAVALTGEYRRDSLQSFVDQNWIALAGGSNQSLAQHAWEGGLEVQAPIIEHRPYAELLQVNGAYRASKYSSNPDTFSTWKAEALWAPVRDITFRASINRAQRAPTVVEAFQGKNIGYGRITNTYNDICAPSIVGTTVDPRTGQQSNVYGAPAASAAACAATGLAANLYGSPTLLCPTDVGCTYRSGGFTVNPETAYTKTFGVVLRPRFLPGLSVSVDRFMIDLNDSIGYNDTSYFSNGCAATGSAFFCDMFVRNPDGTLYSDPASNPGTGFIRQGTTNYYKSKSYGWDLQGQYTLRLRELGRLDFDFSGSLTTLAGGQDSPILPRYNCAGYYGGSCGQLIPKWTHSLRTTYTTRDQLFSASFNWRHLSSMTNVSNSNDPALGGTADTARSSYYRIPSYDYFDLALGIHFKKGYSIQIAANNLFDRKPPLVPNSYGYSLSYANTFPQRYDSLGRQIAISATTRF</sequence>
<dbReference type="InterPro" id="IPR000531">
    <property type="entry name" value="Beta-barrel_TonB"/>
</dbReference>
<feature type="signal peptide" evidence="13">
    <location>
        <begin position="1"/>
        <end position="24"/>
    </location>
</feature>
<keyword evidence="2 9" id="KW-0813">Transport</keyword>
<keyword evidence="16" id="KW-0675">Receptor</keyword>
<keyword evidence="7 9" id="KW-0472">Membrane</keyword>
<evidence type="ECO:0000256" key="9">
    <source>
        <dbReference type="PROSITE-ProRule" id="PRU01360"/>
    </source>
</evidence>
<evidence type="ECO:0000256" key="13">
    <source>
        <dbReference type="SAM" id="SignalP"/>
    </source>
</evidence>
<dbReference type="PROSITE" id="PS01156">
    <property type="entry name" value="TONB_DEPENDENT_REC_2"/>
    <property type="match status" value="1"/>
</dbReference>
<dbReference type="PANTHER" id="PTHR47234:SF2">
    <property type="entry name" value="TONB-DEPENDENT RECEPTOR"/>
    <property type="match status" value="1"/>
</dbReference>
<organism evidence="16 17">
    <name type="scientific">Sphingomonas morindae</name>
    <dbReference type="NCBI Taxonomy" id="1541170"/>
    <lineage>
        <taxon>Bacteria</taxon>
        <taxon>Pseudomonadati</taxon>
        <taxon>Pseudomonadota</taxon>
        <taxon>Alphaproteobacteria</taxon>
        <taxon>Sphingomonadales</taxon>
        <taxon>Sphingomonadaceae</taxon>
        <taxon>Sphingomonas</taxon>
    </lineage>
</organism>
<dbReference type="InterPro" id="IPR010917">
    <property type="entry name" value="TonB_rcpt_CS"/>
</dbReference>
<evidence type="ECO:0000313" key="17">
    <source>
        <dbReference type="Proteomes" id="UP001056937"/>
    </source>
</evidence>
<dbReference type="SUPFAM" id="SSF56935">
    <property type="entry name" value="Porins"/>
    <property type="match status" value="1"/>
</dbReference>
<feature type="region of interest" description="Disordered" evidence="12">
    <location>
        <begin position="26"/>
        <end position="53"/>
    </location>
</feature>
<keyword evidence="6 11" id="KW-0798">TonB box</keyword>
<evidence type="ECO:0000256" key="12">
    <source>
        <dbReference type="SAM" id="MobiDB-lite"/>
    </source>
</evidence>
<keyword evidence="17" id="KW-1185">Reference proteome</keyword>
<dbReference type="Gene3D" id="2.170.130.10">
    <property type="entry name" value="TonB-dependent receptor, plug domain"/>
    <property type="match status" value="1"/>
</dbReference>
<evidence type="ECO:0000256" key="11">
    <source>
        <dbReference type="RuleBase" id="RU003357"/>
    </source>
</evidence>
<accession>A0ABY4X784</accession>
<dbReference type="InterPro" id="IPR012910">
    <property type="entry name" value="Plug_dom"/>
</dbReference>
<dbReference type="Pfam" id="PF00593">
    <property type="entry name" value="TonB_dep_Rec_b-barrel"/>
    <property type="match status" value="1"/>
</dbReference>
<dbReference type="InterPro" id="IPR037066">
    <property type="entry name" value="Plug_dom_sf"/>
</dbReference>
<evidence type="ECO:0000256" key="2">
    <source>
        <dbReference type="ARBA" id="ARBA00022448"/>
    </source>
</evidence>
<evidence type="ECO:0000259" key="15">
    <source>
        <dbReference type="Pfam" id="PF07715"/>
    </source>
</evidence>
<dbReference type="Proteomes" id="UP001056937">
    <property type="component" value="Chromosome 1"/>
</dbReference>
<keyword evidence="3 9" id="KW-1134">Transmembrane beta strand</keyword>
<evidence type="ECO:0000256" key="8">
    <source>
        <dbReference type="ARBA" id="ARBA00023237"/>
    </source>
</evidence>
<evidence type="ECO:0000259" key="14">
    <source>
        <dbReference type="Pfam" id="PF00593"/>
    </source>
</evidence>
<feature type="domain" description="TonB-dependent receptor-like beta-barrel" evidence="14">
    <location>
        <begin position="439"/>
        <end position="976"/>
    </location>
</feature>
<feature type="short sequence motif" description="TonB C-terminal box" evidence="10">
    <location>
        <begin position="1000"/>
        <end position="1017"/>
    </location>
</feature>
<keyword evidence="4 9" id="KW-0812">Transmembrane</keyword>